<evidence type="ECO:0000313" key="1">
    <source>
        <dbReference type="EMBL" id="MFC4672103.1"/>
    </source>
</evidence>
<comment type="caution">
    <text evidence="1">The sequence shown here is derived from an EMBL/GenBank/DDBJ whole genome shotgun (WGS) entry which is preliminary data.</text>
</comment>
<proteinExistence type="predicted"/>
<name>A0ABV9KQ33_9BACT</name>
<dbReference type="RefSeq" id="WP_379993287.1">
    <property type="nucleotide sequence ID" value="NZ_JBHSGN010000002.1"/>
</dbReference>
<evidence type="ECO:0000313" key="2">
    <source>
        <dbReference type="Proteomes" id="UP001596023"/>
    </source>
</evidence>
<keyword evidence="2" id="KW-1185">Reference proteome</keyword>
<organism evidence="1 2">
    <name type="scientific">Dysgonomonas termitidis</name>
    <dbReference type="NCBI Taxonomy" id="1516126"/>
    <lineage>
        <taxon>Bacteria</taxon>
        <taxon>Pseudomonadati</taxon>
        <taxon>Bacteroidota</taxon>
        <taxon>Bacteroidia</taxon>
        <taxon>Bacteroidales</taxon>
        <taxon>Dysgonomonadaceae</taxon>
        <taxon>Dysgonomonas</taxon>
    </lineage>
</organism>
<protein>
    <submittedName>
        <fullName evidence="1">Uncharacterized protein</fullName>
    </submittedName>
</protein>
<sequence length="123" mass="14807">MKVLDVLLDTRPTERAVMEMAELRIRNLLCFRELQAFNDTGKWIQKHPLITHRSTYARLEELFALDHTRFMDEYNRCCCNISRYESYLRSDKRIDHRDTDKALLQKHTETKSVFESVIENNRL</sequence>
<accession>A0ABV9KQ33</accession>
<reference evidence="2" key="1">
    <citation type="journal article" date="2019" name="Int. J. Syst. Evol. Microbiol.">
        <title>The Global Catalogue of Microorganisms (GCM) 10K type strain sequencing project: providing services to taxonomists for standard genome sequencing and annotation.</title>
        <authorList>
            <consortium name="The Broad Institute Genomics Platform"/>
            <consortium name="The Broad Institute Genome Sequencing Center for Infectious Disease"/>
            <person name="Wu L."/>
            <person name="Ma J."/>
        </authorList>
    </citation>
    <scope>NUCLEOTIDE SEQUENCE [LARGE SCALE GENOMIC DNA]</scope>
    <source>
        <strain evidence="2">CCUG 66188</strain>
    </source>
</reference>
<dbReference type="Proteomes" id="UP001596023">
    <property type="component" value="Unassembled WGS sequence"/>
</dbReference>
<dbReference type="EMBL" id="JBHSGN010000002">
    <property type="protein sequence ID" value="MFC4672103.1"/>
    <property type="molecule type" value="Genomic_DNA"/>
</dbReference>
<gene>
    <name evidence="1" type="ORF">ACFO6W_00195</name>
</gene>